<organism evidence="7 8">
    <name type="scientific">Coilia grayii</name>
    <name type="common">Gray's grenadier anchovy</name>
    <dbReference type="NCBI Taxonomy" id="363190"/>
    <lineage>
        <taxon>Eukaryota</taxon>
        <taxon>Metazoa</taxon>
        <taxon>Chordata</taxon>
        <taxon>Craniata</taxon>
        <taxon>Vertebrata</taxon>
        <taxon>Euteleostomi</taxon>
        <taxon>Actinopterygii</taxon>
        <taxon>Neopterygii</taxon>
        <taxon>Teleostei</taxon>
        <taxon>Clupei</taxon>
        <taxon>Clupeiformes</taxon>
        <taxon>Clupeoidei</taxon>
        <taxon>Engraulidae</taxon>
        <taxon>Coilinae</taxon>
        <taxon>Coilia</taxon>
    </lineage>
</organism>
<keyword evidence="2 4" id="KW-0863">Zinc-finger</keyword>
<keyword evidence="5" id="KW-1133">Transmembrane helix</keyword>
<comment type="caution">
    <text evidence="7">The sequence shown here is derived from an EMBL/GenBank/DDBJ whole genome shotgun (WGS) entry which is preliminary data.</text>
</comment>
<dbReference type="InterPro" id="IPR027370">
    <property type="entry name" value="Znf-RING_euk"/>
</dbReference>
<keyword evidence="1" id="KW-0479">Metal-binding</keyword>
<proteinExistence type="predicted"/>
<evidence type="ECO:0000256" key="2">
    <source>
        <dbReference type="ARBA" id="ARBA00022771"/>
    </source>
</evidence>
<dbReference type="GO" id="GO:0008270">
    <property type="term" value="F:zinc ion binding"/>
    <property type="evidence" value="ECO:0007669"/>
    <property type="project" value="UniProtKB-KW"/>
</dbReference>
<evidence type="ECO:0000256" key="4">
    <source>
        <dbReference type="PROSITE-ProRule" id="PRU00175"/>
    </source>
</evidence>
<evidence type="ECO:0000313" key="8">
    <source>
        <dbReference type="Proteomes" id="UP001591681"/>
    </source>
</evidence>
<evidence type="ECO:0000256" key="1">
    <source>
        <dbReference type="ARBA" id="ARBA00022723"/>
    </source>
</evidence>
<evidence type="ECO:0000259" key="6">
    <source>
        <dbReference type="PROSITE" id="PS50089"/>
    </source>
</evidence>
<evidence type="ECO:0000313" key="7">
    <source>
        <dbReference type="EMBL" id="KAL2077100.1"/>
    </source>
</evidence>
<dbReference type="EMBL" id="JBHFQA010000024">
    <property type="protein sequence ID" value="KAL2077100.1"/>
    <property type="molecule type" value="Genomic_DNA"/>
</dbReference>
<feature type="transmembrane region" description="Helical" evidence="5">
    <location>
        <begin position="137"/>
        <end position="158"/>
    </location>
</feature>
<dbReference type="AlphaFoldDB" id="A0ABD1IT13"/>
<dbReference type="SMART" id="SM00184">
    <property type="entry name" value="RING"/>
    <property type="match status" value="1"/>
</dbReference>
<accession>A0ABD1IT13</accession>
<keyword evidence="3" id="KW-0862">Zinc</keyword>
<name>A0ABD1IT13_9TELE</name>
<evidence type="ECO:0000256" key="3">
    <source>
        <dbReference type="ARBA" id="ARBA00022833"/>
    </source>
</evidence>
<dbReference type="InterPro" id="IPR013083">
    <property type="entry name" value="Znf_RING/FYVE/PHD"/>
</dbReference>
<dbReference type="InterPro" id="IPR001841">
    <property type="entry name" value="Znf_RING"/>
</dbReference>
<feature type="transmembrane region" description="Helical" evidence="5">
    <location>
        <begin position="95"/>
        <end position="117"/>
    </location>
</feature>
<dbReference type="InterPro" id="IPR017907">
    <property type="entry name" value="Znf_RING_CS"/>
</dbReference>
<dbReference type="PROSITE" id="PS00518">
    <property type="entry name" value="ZF_RING_1"/>
    <property type="match status" value="1"/>
</dbReference>
<reference evidence="7 8" key="1">
    <citation type="submission" date="2024-09" db="EMBL/GenBank/DDBJ databases">
        <title>A chromosome-level genome assembly of Gray's grenadier anchovy, Coilia grayii.</title>
        <authorList>
            <person name="Fu Z."/>
        </authorList>
    </citation>
    <scope>NUCLEOTIDE SEQUENCE [LARGE SCALE GENOMIC DNA]</scope>
    <source>
        <strain evidence="7">G4</strain>
        <tissue evidence="7">Muscle</tissue>
    </source>
</reference>
<dbReference type="Proteomes" id="UP001591681">
    <property type="component" value="Unassembled WGS sequence"/>
</dbReference>
<keyword evidence="5" id="KW-0472">Membrane</keyword>
<dbReference type="PANTHER" id="PTHR25465:SF31">
    <property type="entry name" value="RING-TYPE DOMAIN-CONTAINING PROTEIN"/>
    <property type="match status" value="1"/>
</dbReference>
<feature type="transmembrane region" description="Helical" evidence="5">
    <location>
        <begin position="165"/>
        <end position="184"/>
    </location>
</feature>
<dbReference type="InterPro" id="IPR051051">
    <property type="entry name" value="E3_ubiq-ligase_TRIM/RNF"/>
</dbReference>
<feature type="transmembrane region" description="Helical" evidence="5">
    <location>
        <begin position="190"/>
        <end position="214"/>
    </location>
</feature>
<feature type="domain" description="RING-type" evidence="6">
    <location>
        <begin position="11"/>
        <end position="50"/>
    </location>
</feature>
<evidence type="ECO:0000256" key="5">
    <source>
        <dbReference type="SAM" id="Phobius"/>
    </source>
</evidence>
<sequence>MANNIESELTCAVCLDLLTEPRQYPCGHSYCLSCINGLRDRQCFECPECRIPYLQSESVGKNIRLNNLVEAYRQRGNGSQRQTLARFLRGGKGHAALLVIVLLLPISMYALVLLQGAEQILQDSKLLQDSPQPDDKEAVSSGAIFLLLVATQWLCLLVKAICLCVGWLICSLLWLFFLCVWLAYERLGFMFCAVFGSLVNFVIFVCVITMLCTLSRV</sequence>
<dbReference type="PROSITE" id="PS50089">
    <property type="entry name" value="ZF_RING_2"/>
    <property type="match status" value="1"/>
</dbReference>
<keyword evidence="8" id="KW-1185">Reference proteome</keyword>
<dbReference type="PANTHER" id="PTHR25465">
    <property type="entry name" value="B-BOX DOMAIN CONTAINING"/>
    <property type="match status" value="1"/>
</dbReference>
<dbReference type="Pfam" id="PF13445">
    <property type="entry name" value="zf-RING_UBOX"/>
    <property type="match status" value="1"/>
</dbReference>
<dbReference type="SUPFAM" id="SSF57850">
    <property type="entry name" value="RING/U-box"/>
    <property type="match status" value="1"/>
</dbReference>
<protein>
    <recommendedName>
        <fullName evidence="6">RING-type domain-containing protein</fullName>
    </recommendedName>
</protein>
<keyword evidence="5" id="KW-0812">Transmembrane</keyword>
<gene>
    <name evidence="7" type="ORF">ACEWY4_026604</name>
</gene>
<dbReference type="Gene3D" id="3.30.40.10">
    <property type="entry name" value="Zinc/RING finger domain, C3HC4 (zinc finger)"/>
    <property type="match status" value="1"/>
</dbReference>